<accession>A0AAD8CIM2</accession>
<evidence type="ECO:0000313" key="2">
    <source>
        <dbReference type="Proteomes" id="UP001230051"/>
    </source>
</evidence>
<keyword evidence="2" id="KW-1185">Reference proteome</keyword>
<evidence type="ECO:0000313" key="1">
    <source>
        <dbReference type="EMBL" id="KAK1152174.1"/>
    </source>
</evidence>
<gene>
    <name evidence="1" type="ORF">AOXY_G31406</name>
</gene>
<dbReference type="AlphaFoldDB" id="A0AAD8CIM2"/>
<dbReference type="Proteomes" id="UP001230051">
    <property type="component" value="Unassembled WGS sequence"/>
</dbReference>
<comment type="caution">
    <text evidence="1">The sequence shown here is derived from an EMBL/GenBank/DDBJ whole genome shotgun (WGS) entry which is preliminary data.</text>
</comment>
<protein>
    <submittedName>
        <fullName evidence="1">Uncharacterized protein</fullName>
    </submittedName>
</protein>
<dbReference type="EMBL" id="JAGXEW010000047">
    <property type="protein sequence ID" value="KAK1152174.1"/>
    <property type="molecule type" value="Genomic_DNA"/>
</dbReference>
<name>A0AAD8CIM2_ACIOX</name>
<sequence length="75" mass="8212">MLCPVLTYIPICPDGLSFSRGRNTALYCDLTPSVARDGLFGGLPLTTGAPRSRCPFILCYKENPFLSPNMTLMIL</sequence>
<reference evidence="1" key="1">
    <citation type="submission" date="2022-02" db="EMBL/GenBank/DDBJ databases">
        <title>Atlantic sturgeon de novo genome assembly.</title>
        <authorList>
            <person name="Stock M."/>
            <person name="Klopp C."/>
            <person name="Guiguen Y."/>
            <person name="Cabau C."/>
            <person name="Parinello H."/>
            <person name="Santidrian Yebra-Pimentel E."/>
            <person name="Kuhl H."/>
            <person name="Dirks R.P."/>
            <person name="Guessner J."/>
            <person name="Wuertz S."/>
            <person name="Du K."/>
            <person name="Schartl M."/>
        </authorList>
    </citation>
    <scope>NUCLEOTIDE SEQUENCE</scope>
    <source>
        <strain evidence="1">STURGEONOMICS-FGT-2020</strain>
        <tissue evidence="1">Whole blood</tissue>
    </source>
</reference>
<organism evidence="1 2">
    <name type="scientific">Acipenser oxyrinchus oxyrinchus</name>
    <dbReference type="NCBI Taxonomy" id="40147"/>
    <lineage>
        <taxon>Eukaryota</taxon>
        <taxon>Metazoa</taxon>
        <taxon>Chordata</taxon>
        <taxon>Craniata</taxon>
        <taxon>Vertebrata</taxon>
        <taxon>Euteleostomi</taxon>
        <taxon>Actinopterygii</taxon>
        <taxon>Chondrostei</taxon>
        <taxon>Acipenseriformes</taxon>
        <taxon>Acipenseridae</taxon>
        <taxon>Acipenser</taxon>
    </lineage>
</organism>
<proteinExistence type="predicted"/>